<keyword evidence="3" id="KW-1185">Reference proteome</keyword>
<evidence type="ECO:0000259" key="1">
    <source>
        <dbReference type="Pfam" id="PF00027"/>
    </source>
</evidence>
<feature type="domain" description="Cyclic nucleotide-binding" evidence="1">
    <location>
        <begin position="50"/>
        <end position="135"/>
    </location>
</feature>
<reference evidence="2 3" key="1">
    <citation type="submission" date="2019-03" db="EMBL/GenBank/DDBJ databases">
        <title>Genomic Encyclopedia of Archaeal and Bacterial Type Strains, Phase II (KMG-II): from individual species to whole genera.</title>
        <authorList>
            <person name="Goeker M."/>
        </authorList>
    </citation>
    <scope>NUCLEOTIDE SEQUENCE [LARGE SCALE GENOMIC DNA]</scope>
    <source>
        <strain evidence="2 3">DSM 28353</strain>
    </source>
</reference>
<dbReference type="CDD" id="cd00038">
    <property type="entry name" value="CAP_ED"/>
    <property type="match status" value="1"/>
</dbReference>
<evidence type="ECO:0000313" key="2">
    <source>
        <dbReference type="EMBL" id="TDQ73923.1"/>
    </source>
</evidence>
<proteinExistence type="predicted"/>
<gene>
    <name evidence="2" type="ORF">CLV99_4361</name>
</gene>
<dbReference type="InterPro" id="IPR018490">
    <property type="entry name" value="cNMP-bd_dom_sf"/>
</dbReference>
<accession>A0A4V3DCV8</accession>
<dbReference type="AlphaFoldDB" id="A0A4V3DCV8"/>
<dbReference type="InterPro" id="IPR014710">
    <property type="entry name" value="RmlC-like_jellyroll"/>
</dbReference>
<sequence>MNIVDKRLTMKIGVMGNIERIDIFENYLYSIGLLQNEEVNISSQLFESVFLKKGDFFIRDNTTCRYIGFLASGAVKAFSIDKDGKENITCFKFENEFVTSFTDFVSQQNSKINISAIEDCVIYRIDHPDYLYLLDKLTVWNEIIKSVLEQELNQKERYLLNYNNKSALDKYNFMLLNQPMLIKRVTTQDLASYLGIAQRSLTRAKGQIHRNTL</sequence>
<name>A0A4V3DCV8_9SPHI</name>
<evidence type="ECO:0000313" key="3">
    <source>
        <dbReference type="Proteomes" id="UP000295292"/>
    </source>
</evidence>
<comment type="caution">
    <text evidence="2">The sequence shown here is derived from an EMBL/GenBank/DDBJ whole genome shotgun (WGS) entry which is preliminary data.</text>
</comment>
<protein>
    <submittedName>
        <fullName evidence="2">CRP-like cAMP-binding protein</fullName>
    </submittedName>
</protein>
<dbReference type="Proteomes" id="UP000295292">
    <property type="component" value="Unassembled WGS sequence"/>
</dbReference>
<organism evidence="2 3">
    <name type="scientific">Sphingobacterium yanglingense</name>
    <dbReference type="NCBI Taxonomy" id="1437280"/>
    <lineage>
        <taxon>Bacteria</taxon>
        <taxon>Pseudomonadati</taxon>
        <taxon>Bacteroidota</taxon>
        <taxon>Sphingobacteriia</taxon>
        <taxon>Sphingobacteriales</taxon>
        <taxon>Sphingobacteriaceae</taxon>
        <taxon>Sphingobacterium</taxon>
    </lineage>
</organism>
<dbReference type="InterPro" id="IPR000595">
    <property type="entry name" value="cNMP-bd_dom"/>
</dbReference>
<dbReference type="Pfam" id="PF00027">
    <property type="entry name" value="cNMP_binding"/>
    <property type="match status" value="1"/>
</dbReference>
<dbReference type="Gene3D" id="2.60.120.10">
    <property type="entry name" value="Jelly Rolls"/>
    <property type="match status" value="1"/>
</dbReference>
<dbReference type="EMBL" id="SNYV01000018">
    <property type="protein sequence ID" value="TDQ73923.1"/>
    <property type="molecule type" value="Genomic_DNA"/>
</dbReference>
<dbReference type="SUPFAM" id="SSF51206">
    <property type="entry name" value="cAMP-binding domain-like"/>
    <property type="match status" value="1"/>
</dbReference>
<dbReference type="RefSeq" id="WP_211348603.1">
    <property type="nucleotide sequence ID" value="NZ_SNYV01000018.1"/>
</dbReference>